<dbReference type="EMBL" id="SRLO01000554">
    <property type="protein sequence ID" value="TNN52242.1"/>
    <property type="molecule type" value="Genomic_DNA"/>
</dbReference>
<dbReference type="AlphaFoldDB" id="A0A4Z2GHU8"/>
<evidence type="ECO:0000256" key="1">
    <source>
        <dbReference type="SAM" id="MobiDB-lite"/>
    </source>
</evidence>
<reference evidence="2 3" key="1">
    <citation type="submission" date="2019-03" db="EMBL/GenBank/DDBJ databases">
        <title>First draft genome of Liparis tanakae, snailfish: a comprehensive survey of snailfish specific genes.</title>
        <authorList>
            <person name="Kim W."/>
            <person name="Song I."/>
            <person name="Jeong J.-H."/>
            <person name="Kim D."/>
            <person name="Kim S."/>
            <person name="Ryu S."/>
            <person name="Song J.Y."/>
            <person name="Lee S.K."/>
        </authorList>
    </citation>
    <scope>NUCLEOTIDE SEQUENCE [LARGE SCALE GENOMIC DNA]</scope>
    <source>
        <tissue evidence="2">Muscle</tissue>
    </source>
</reference>
<protein>
    <submittedName>
        <fullName evidence="2">Uncharacterized protein</fullName>
    </submittedName>
</protein>
<feature type="region of interest" description="Disordered" evidence="1">
    <location>
        <begin position="55"/>
        <end position="81"/>
    </location>
</feature>
<keyword evidence="3" id="KW-1185">Reference proteome</keyword>
<proteinExistence type="predicted"/>
<gene>
    <name evidence="2" type="ORF">EYF80_037546</name>
</gene>
<name>A0A4Z2GHU8_9TELE</name>
<feature type="compositionally biased region" description="Basic residues" evidence="1">
    <location>
        <begin position="55"/>
        <end position="69"/>
    </location>
</feature>
<evidence type="ECO:0000313" key="3">
    <source>
        <dbReference type="Proteomes" id="UP000314294"/>
    </source>
</evidence>
<accession>A0A4Z2GHU8</accession>
<sequence>MDSTKARSITVACSSFQGSLFTIRPVTISTGCQLNCSDDPSQAKPPRHRLFHKHTHTMQARLRPRHSRGKQSEVEEQLGGDEGPACRICCLEIRGTCKPGLLPNSPASFFVPPASKANIIGPAPFAMPPASWAGLLPWHC</sequence>
<comment type="caution">
    <text evidence="2">The sequence shown here is derived from an EMBL/GenBank/DDBJ whole genome shotgun (WGS) entry which is preliminary data.</text>
</comment>
<evidence type="ECO:0000313" key="2">
    <source>
        <dbReference type="EMBL" id="TNN52242.1"/>
    </source>
</evidence>
<dbReference type="Proteomes" id="UP000314294">
    <property type="component" value="Unassembled WGS sequence"/>
</dbReference>
<organism evidence="2 3">
    <name type="scientific">Liparis tanakae</name>
    <name type="common">Tanaka's snailfish</name>
    <dbReference type="NCBI Taxonomy" id="230148"/>
    <lineage>
        <taxon>Eukaryota</taxon>
        <taxon>Metazoa</taxon>
        <taxon>Chordata</taxon>
        <taxon>Craniata</taxon>
        <taxon>Vertebrata</taxon>
        <taxon>Euteleostomi</taxon>
        <taxon>Actinopterygii</taxon>
        <taxon>Neopterygii</taxon>
        <taxon>Teleostei</taxon>
        <taxon>Neoteleostei</taxon>
        <taxon>Acanthomorphata</taxon>
        <taxon>Eupercaria</taxon>
        <taxon>Perciformes</taxon>
        <taxon>Cottioidei</taxon>
        <taxon>Cottales</taxon>
        <taxon>Liparidae</taxon>
        <taxon>Liparis</taxon>
    </lineage>
</organism>